<keyword evidence="3 5" id="KW-0521">NADP</keyword>
<keyword evidence="8" id="KW-1185">Reference proteome</keyword>
<proteinExistence type="inferred from homology"/>
<dbReference type="HAMAP" id="MF_01204">
    <property type="entry name" value="Oxidoreductase_RutE_HadB"/>
    <property type="match status" value="1"/>
</dbReference>
<dbReference type="RefSeq" id="WP_173768359.1">
    <property type="nucleotide sequence ID" value="NZ_CP048836.1"/>
</dbReference>
<dbReference type="NCBIfam" id="NF003768">
    <property type="entry name" value="PRK05365.1"/>
    <property type="match status" value="1"/>
</dbReference>
<evidence type="ECO:0000256" key="1">
    <source>
        <dbReference type="ARBA" id="ARBA00022630"/>
    </source>
</evidence>
<dbReference type="KEGG" id="azq:G3580_19415"/>
<dbReference type="EMBL" id="CP048836">
    <property type="protein sequence ID" value="QID19594.1"/>
    <property type="molecule type" value="Genomic_DNA"/>
</dbReference>
<sequence length="197" mass="21639">MKAAVSDDVLQQAFLAARTFNSFSPRPVDDATVLRLYDLLRWGPTSMNCQPARYVFVRSTEAKARLTNTLAAGNVAKTMAAPLTVIVAMDTQFYEHLPSQFPHSANARDTFANNAELARSTAFRNSTLQGAYLIMAARLLGLDCGPMSGFDADKLNAEFFPDGRYKANFLVNLGYGDPEGNHPRGPRLAFDEVARIL</sequence>
<name>A0A6C1BBE4_9RHOO</name>
<feature type="domain" description="Nitroreductase" evidence="6">
    <location>
        <begin position="21"/>
        <end position="175"/>
    </location>
</feature>
<evidence type="ECO:0000256" key="2">
    <source>
        <dbReference type="ARBA" id="ARBA00022643"/>
    </source>
</evidence>
<dbReference type="PANTHER" id="PTHR43543">
    <property type="entry name" value="MALONIC SEMIALDEHYDE REDUCTASE RUTE-RELATED"/>
    <property type="match status" value="1"/>
</dbReference>
<dbReference type="GO" id="GO:0016491">
    <property type="term" value="F:oxidoreductase activity"/>
    <property type="evidence" value="ECO:0007669"/>
    <property type="project" value="UniProtKB-UniRule"/>
</dbReference>
<evidence type="ECO:0000256" key="5">
    <source>
        <dbReference type="HAMAP-Rule" id="MF_01204"/>
    </source>
</evidence>
<dbReference type="CDD" id="cd02148">
    <property type="entry name" value="RutE-like"/>
    <property type="match status" value="1"/>
</dbReference>
<keyword evidence="2 5" id="KW-0288">FMN</keyword>
<organism evidence="7 8">
    <name type="scientific">Nitrogeniibacter mangrovi</name>
    <dbReference type="NCBI Taxonomy" id="2016596"/>
    <lineage>
        <taxon>Bacteria</taxon>
        <taxon>Pseudomonadati</taxon>
        <taxon>Pseudomonadota</taxon>
        <taxon>Betaproteobacteria</taxon>
        <taxon>Rhodocyclales</taxon>
        <taxon>Zoogloeaceae</taxon>
        <taxon>Nitrogeniibacter</taxon>
    </lineage>
</organism>
<dbReference type="Gene3D" id="3.40.109.10">
    <property type="entry name" value="NADH Oxidase"/>
    <property type="match status" value="1"/>
</dbReference>
<dbReference type="Proteomes" id="UP000501991">
    <property type="component" value="Chromosome"/>
</dbReference>
<dbReference type="PANTHER" id="PTHR43543:SF1">
    <property type="entry name" value="MALONIC SEMIALDEHYDE REDUCTASE RUTE-RELATED"/>
    <property type="match status" value="1"/>
</dbReference>
<dbReference type="InterPro" id="IPR050461">
    <property type="entry name" value="Nitroreductase_HadB/RutE"/>
</dbReference>
<dbReference type="EC" id="1.-.-.-" evidence="5"/>
<evidence type="ECO:0000313" key="8">
    <source>
        <dbReference type="Proteomes" id="UP000501991"/>
    </source>
</evidence>
<keyword evidence="5" id="KW-0520">NAD</keyword>
<comment type="cofactor">
    <cofactor evidence="5">
        <name>FMN</name>
        <dbReference type="ChEBI" id="CHEBI:58210"/>
    </cofactor>
</comment>
<dbReference type="AlphaFoldDB" id="A0A6C1BBE4"/>
<accession>A0A6C1BBE4</accession>
<evidence type="ECO:0000313" key="7">
    <source>
        <dbReference type="EMBL" id="QID19594.1"/>
    </source>
</evidence>
<reference evidence="7 8" key="1">
    <citation type="submission" date="2020-02" db="EMBL/GenBank/DDBJ databases">
        <title>Nitrogenibacter mangrovi gen. nov., sp. nov. isolated from mangrove sediment, a denitrifying betaproteobacterium.</title>
        <authorList>
            <person name="Liao H."/>
            <person name="Tian Y."/>
        </authorList>
    </citation>
    <scope>NUCLEOTIDE SEQUENCE [LARGE SCALE GENOMIC DNA]</scope>
    <source>
        <strain evidence="7 8">M9-3-2</strain>
    </source>
</reference>
<comment type="similarity">
    <text evidence="5">Belongs to the nitroreductase family. HadB/RutE subfamily.</text>
</comment>
<gene>
    <name evidence="7" type="ORF">G3580_19415</name>
</gene>
<evidence type="ECO:0000256" key="4">
    <source>
        <dbReference type="ARBA" id="ARBA00023002"/>
    </source>
</evidence>
<protein>
    <recommendedName>
        <fullName evidence="5">Putative NADH dehydrogenase/NAD(P)H nitroreductase G3580_19415</fullName>
        <ecNumber evidence="5">1.-.-.-</ecNumber>
    </recommendedName>
</protein>
<dbReference type="InterPro" id="IPR029479">
    <property type="entry name" value="Nitroreductase"/>
</dbReference>
<dbReference type="InterPro" id="IPR000415">
    <property type="entry name" value="Nitroreductase-like"/>
</dbReference>
<evidence type="ECO:0000256" key="3">
    <source>
        <dbReference type="ARBA" id="ARBA00022857"/>
    </source>
</evidence>
<dbReference type="Pfam" id="PF00881">
    <property type="entry name" value="Nitroreductase"/>
    <property type="match status" value="1"/>
</dbReference>
<keyword evidence="1 5" id="KW-0285">Flavoprotein</keyword>
<keyword evidence="4 5" id="KW-0560">Oxidoreductase</keyword>
<evidence type="ECO:0000259" key="6">
    <source>
        <dbReference type="Pfam" id="PF00881"/>
    </source>
</evidence>
<dbReference type="InterPro" id="IPR023936">
    <property type="entry name" value="RutE-like"/>
</dbReference>
<dbReference type="SUPFAM" id="SSF55469">
    <property type="entry name" value="FMN-dependent nitroreductase-like"/>
    <property type="match status" value="1"/>
</dbReference>